<accession>H5STZ9</accession>
<evidence type="ECO:0000256" key="1">
    <source>
        <dbReference type="ARBA" id="ARBA00006594"/>
    </source>
</evidence>
<dbReference type="PROSITE" id="PS00092">
    <property type="entry name" value="N6_MTASE"/>
    <property type="match status" value="1"/>
</dbReference>
<dbReference type="Pfam" id="PF02086">
    <property type="entry name" value="MethyltransfD12"/>
    <property type="match status" value="1"/>
</dbReference>
<dbReference type="EC" id="2.1.1.72" evidence="2 7"/>
<evidence type="ECO:0000256" key="3">
    <source>
        <dbReference type="ARBA" id="ARBA00022603"/>
    </source>
</evidence>
<dbReference type="InterPro" id="IPR029063">
    <property type="entry name" value="SAM-dependent_MTases_sf"/>
</dbReference>
<dbReference type="NCBIfam" id="TIGR00571">
    <property type="entry name" value="dam"/>
    <property type="match status" value="1"/>
</dbReference>
<reference evidence="8" key="1">
    <citation type="journal article" date="2005" name="Environ. Microbiol.">
        <title>Genetic and functional properties of uncultivated thermophilic crenarchaeotes from a subsurface gold mine as revealed by analysis of genome fragments.</title>
        <authorList>
            <person name="Nunoura T."/>
            <person name="Hirayama H."/>
            <person name="Takami H."/>
            <person name="Oida H."/>
            <person name="Nishi S."/>
            <person name="Shimamura S."/>
            <person name="Suzuki Y."/>
            <person name="Inagaki F."/>
            <person name="Takai K."/>
            <person name="Nealson K.H."/>
            <person name="Horikoshi K."/>
        </authorList>
    </citation>
    <scope>NUCLEOTIDE SEQUENCE</scope>
</reference>
<dbReference type="GO" id="GO:0009307">
    <property type="term" value="P:DNA restriction-modification system"/>
    <property type="evidence" value="ECO:0007669"/>
    <property type="project" value="InterPro"/>
</dbReference>
<dbReference type="AlphaFoldDB" id="H5STZ9"/>
<comment type="catalytic activity">
    <reaction evidence="6 7">
        <text>a 2'-deoxyadenosine in DNA + S-adenosyl-L-methionine = an N(6)-methyl-2'-deoxyadenosine in DNA + S-adenosyl-L-homocysteine + H(+)</text>
        <dbReference type="Rhea" id="RHEA:15197"/>
        <dbReference type="Rhea" id="RHEA-COMP:12418"/>
        <dbReference type="Rhea" id="RHEA-COMP:12419"/>
        <dbReference type="ChEBI" id="CHEBI:15378"/>
        <dbReference type="ChEBI" id="CHEBI:57856"/>
        <dbReference type="ChEBI" id="CHEBI:59789"/>
        <dbReference type="ChEBI" id="CHEBI:90615"/>
        <dbReference type="ChEBI" id="CHEBI:90616"/>
        <dbReference type="EC" id="2.1.1.72"/>
    </reaction>
</comment>
<evidence type="ECO:0000313" key="8">
    <source>
        <dbReference type="EMBL" id="BAL59999.1"/>
    </source>
</evidence>
<dbReference type="InterPro" id="IPR023095">
    <property type="entry name" value="Ade_MeTrfase_dom_2"/>
</dbReference>
<sequence length="301" mass="34361">MAVPHPIPYQGSKRGIAKLILSFFPNDTQQLIEPFAGSAAVSLAAAYYGKAIRFILNDINEPLMNLWDKIINSPEEIASAYERLWDAQQGREREYYNFVRNQFNKTQSPECLLYLLTRCVKASIRYNSKGEFNQSPDHRRRGTHPCTMRAHILGASRLLRGRTVLQSSDYEEILSYATSLDIVYLDPPYQGVCKNRDPRYLQRISFERFVNSLHALNKRGISFIVSYDGRTGERTYGKLLPQSLDLTHIEVEAGRSSQATLLGYKAHTYESLYLSPALVARLGNSIPKRQRHQLSLLQGTR</sequence>
<reference evidence="8" key="2">
    <citation type="journal article" date="2012" name="PLoS ONE">
        <title>A Deeply Branching Thermophilic Bacterium with an Ancient Acetyl-CoA Pathway Dominates a Subsurface Ecosystem.</title>
        <authorList>
            <person name="Takami H."/>
            <person name="Noguchi H."/>
            <person name="Takaki Y."/>
            <person name="Uchiyama I."/>
            <person name="Toyoda A."/>
            <person name="Nishi S."/>
            <person name="Chee G.-J."/>
            <person name="Arai W."/>
            <person name="Nunoura T."/>
            <person name="Itoh T."/>
            <person name="Hattori M."/>
            <person name="Takai K."/>
        </authorList>
    </citation>
    <scope>NUCLEOTIDE SEQUENCE</scope>
</reference>
<dbReference type="PIRSF" id="PIRSF000398">
    <property type="entry name" value="M_m6A_EcoRV"/>
    <property type="match status" value="1"/>
</dbReference>
<dbReference type="GO" id="GO:1904047">
    <property type="term" value="F:S-adenosyl-L-methionine binding"/>
    <property type="evidence" value="ECO:0007669"/>
    <property type="project" value="TreeGrafter"/>
</dbReference>
<dbReference type="EMBL" id="AP011803">
    <property type="protein sequence ID" value="BAL59999.1"/>
    <property type="molecule type" value="Genomic_DNA"/>
</dbReference>
<dbReference type="Gene3D" id="1.10.1020.10">
    <property type="entry name" value="Adenine-specific Methyltransferase, Domain 2"/>
    <property type="match status" value="1"/>
</dbReference>
<dbReference type="Gene3D" id="3.40.50.150">
    <property type="entry name" value="Vaccinia Virus protein VP39"/>
    <property type="match status" value="1"/>
</dbReference>
<keyword evidence="4 7" id="KW-0808">Transferase</keyword>
<dbReference type="InterPro" id="IPR012327">
    <property type="entry name" value="MeTrfase_D12"/>
</dbReference>
<evidence type="ECO:0000256" key="7">
    <source>
        <dbReference type="RuleBase" id="RU361257"/>
    </source>
</evidence>
<dbReference type="GO" id="GO:0043565">
    <property type="term" value="F:sequence-specific DNA binding"/>
    <property type="evidence" value="ECO:0007669"/>
    <property type="project" value="TreeGrafter"/>
</dbReference>
<evidence type="ECO:0000256" key="5">
    <source>
        <dbReference type="ARBA" id="ARBA00022691"/>
    </source>
</evidence>
<proteinExistence type="inferred from homology"/>
<dbReference type="GO" id="GO:0032259">
    <property type="term" value="P:methylation"/>
    <property type="evidence" value="ECO:0007669"/>
    <property type="project" value="UniProtKB-KW"/>
</dbReference>
<organism evidence="8">
    <name type="scientific">Acetithermum autotrophicum</name>
    <dbReference type="NCBI Taxonomy" id="1446466"/>
    <lineage>
        <taxon>Bacteria</taxon>
        <taxon>Candidatus Bipolaricaulota</taxon>
        <taxon>Candidatus Acetithermum</taxon>
    </lineage>
</organism>
<name>H5STZ9_ACEAU</name>
<evidence type="ECO:0000256" key="2">
    <source>
        <dbReference type="ARBA" id="ARBA00011900"/>
    </source>
</evidence>
<dbReference type="SUPFAM" id="SSF53335">
    <property type="entry name" value="S-adenosyl-L-methionine-dependent methyltransferases"/>
    <property type="match status" value="1"/>
</dbReference>
<protein>
    <recommendedName>
        <fullName evidence="2 7">Site-specific DNA-methyltransferase (adenine-specific)</fullName>
        <ecNumber evidence="2 7">2.1.1.72</ecNumber>
    </recommendedName>
</protein>
<dbReference type="REBASE" id="416969">
    <property type="entry name" value="M.AauJFFORF635P"/>
</dbReference>
<dbReference type="PANTHER" id="PTHR30481:SF3">
    <property type="entry name" value="DNA ADENINE METHYLASE"/>
    <property type="match status" value="1"/>
</dbReference>
<evidence type="ECO:0000256" key="4">
    <source>
        <dbReference type="ARBA" id="ARBA00022679"/>
    </source>
</evidence>
<keyword evidence="3 7" id="KW-0489">Methyltransferase</keyword>
<dbReference type="InterPro" id="IPR002052">
    <property type="entry name" value="DNA_methylase_N6_adenine_CS"/>
</dbReference>
<dbReference type="PRINTS" id="PR00505">
    <property type="entry name" value="D12N6MTFRASE"/>
</dbReference>
<keyword evidence="5 7" id="KW-0949">S-adenosyl-L-methionine</keyword>
<dbReference type="GO" id="GO:0006298">
    <property type="term" value="P:mismatch repair"/>
    <property type="evidence" value="ECO:0007669"/>
    <property type="project" value="TreeGrafter"/>
</dbReference>
<dbReference type="PANTHER" id="PTHR30481">
    <property type="entry name" value="DNA ADENINE METHYLASE"/>
    <property type="match status" value="1"/>
</dbReference>
<evidence type="ECO:0000256" key="6">
    <source>
        <dbReference type="ARBA" id="ARBA00047942"/>
    </source>
</evidence>
<comment type="similarity">
    <text evidence="1 7">Belongs to the N(4)/N(6)-methyltransferase family.</text>
</comment>
<dbReference type="InterPro" id="IPR012263">
    <property type="entry name" value="M_m6A_EcoRV"/>
</dbReference>
<gene>
    <name evidence="8" type="ORF">HGMM_OP4C635</name>
</gene>
<dbReference type="GO" id="GO:0009007">
    <property type="term" value="F:site-specific DNA-methyltransferase (adenine-specific) activity"/>
    <property type="evidence" value="ECO:0007669"/>
    <property type="project" value="UniProtKB-UniRule"/>
</dbReference>